<dbReference type="EMBL" id="QFVR01000025">
    <property type="protein sequence ID" value="PWI24232.1"/>
    <property type="molecule type" value="Genomic_DNA"/>
</dbReference>
<proteinExistence type="predicted"/>
<name>A0A2U3AI50_9BACL</name>
<evidence type="ECO:0000313" key="2">
    <source>
        <dbReference type="Proteomes" id="UP000245938"/>
    </source>
</evidence>
<dbReference type="Proteomes" id="UP000245938">
    <property type="component" value="Unassembled WGS sequence"/>
</dbReference>
<reference evidence="1 2" key="1">
    <citation type="submission" date="2018-05" db="EMBL/GenBank/DDBJ databases">
        <title>Kurthia sibirica genome sequence.</title>
        <authorList>
            <person name="Maclea K.S."/>
            <person name="Goen A.E."/>
        </authorList>
    </citation>
    <scope>NUCLEOTIDE SEQUENCE [LARGE SCALE GENOMIC DNA]</scope>
    <source>
        <strain evidence="1 2">ATCC 49154</strain>
    </source>
</reference>
<gene>
    <name evidence="1" type="ORF">DEX24_14545</name>
</gene>
<evidence type="ECO:0000313" key="1">
    <source>
        <dbReference type="EMBL" id="PWI24232.1"/>
    </source>
</evidence>
<comment type="caution">
    <text evidence="1">The sequence shown here is derived from an EMBL/GenBank/DDBJ whole genome shotgun (WGS) entry which is preliminary data.</text>
</comment>
<sequence>MLLTFETMIDSLKNTTKQLTSYEEFSQHFKKYKKPFFGTVAVMVDGQPFTMQMTTDNVFETWGDWLESVRTTEDTENPMIYYSGEEELEIIVSIEHSKNRVGLYLQDNCLVEMPFSTYRTALFNGYKDWMSQDIFDFYDGEVTTIYAVLESEAVEVYRAKEKYKDLIAYLDGKPTGLSTKNNLRGERYERLLETLFHETDSFECLLLENAFDHKKTEKYFAEFLQPLKLFLRASRSTTNNTYMNFGPYWKLHAFQYDTTIETLAIVKQIIDRSNGWGQDRTPKYISFFKDDEVVVALDAVEGKLYLYPEGEAVVYPALKNLADWKRERPYFD</sequence>
<accession>A0A2U3AI50</accession>
<dbReference type="RefSeq" id="WP_109307143.1">
    <property type="nucleotide sequence ID" value="NZ_BJUF01000021.1"/>
</dbReference>
<keyword evidence="2" id="KW-1185">Reference proteome</keyword>
<protein>
    <submittedName>
        <fullName evidence="1">Uncharacterized protein</fullName>
    </submittedName>
</protein>
<organism evidence="1 2">
    <name type="scientific">Kurthia sibirica</name>
    <dbReference type="NCBI Taxonomy" id="202750"/>
    <lineage>
        <taxon>Bacteria</taxon>
        <taxon>Bacillati</taxon>
        <taxon>Bacillota</taxon>
        <taxon>Bacilli</taxon>
        <taxon>Bacillales</taxon>
        <taxon>Caryophanaceae</taxon>
        <taxon>Kurthia</taxon>
    </lineage>
</organism>
<dbReference type="AlphaFoldDB" id="A0A2U3AI50"/>